<sequence>MRQGAASLLLVAGLAASAGTVAATTDASAFAMPGNRDCAECPEMVVVPAGRFMMGSASTEPGHDINEAPRHEVVFARPFAIGKYEVTFDEWDACVADGGCTAVPDEGWGRGRRPVLYVNFEMAVGYTRWLSDKTGQPYRLPSEAQWEYAARGGTTTPWFWGEDANRACEFGNVGDDALRVERPEWPLHDCNDGYARTTAPVGHFKPNGFGLHDTAGNAWEWVEDCYNPGYEGAPGDGSAWLSGDCVRRVVRGGGWYNKPETVRSAQRYAGDDPARQNNTLGFRVVRLLP</sequence>
<feature type="chain" id="PRO_5045242217" description="Sulfatase-modifying factor enzyme-like domain-containing protein" evidence="1">
    <location>
        <begin position="23"/>
        <end position="289"/>
    </location>
</feature>
<dbReference type="PANTHER" id="PTHR23150">
    <property type="entry name" value="SULFATASE MODIFYING FACTOR 1, 2"/>
    <property type="match status" value="1"/>
</dbReference>
<name>A0ABR5NI86_9GAMM</name>
<dbReference type="Gene3D" id="3.90.1580.10">
    <property type="entry name" value="paralog of FGE (formylglycine-generating enzyme)"/>
    <property type="match status" value="1"/>
</dbReference>
<gene>
    <name evidence="3" type="ORF">ABB22_12575</name>
</gene>
<dbReference type="InterPro" id="IPR051043">
    <property type="entry name" value="Sulfatase_Mod_Factor_Kinase"/>
</dbReference>
<dbReference type="InterPro" id="IPR016187">
    <property type="entry name" value="CTDL_fold"/>
</dbReference>
<dbReference type="Pfam" id="PF03781">
    <property type="entry name" value="FGE-sulfatase"/>
    <property type="match status" value="1"/>
</dbReference>
<dbReference type="PANTHER" id="PTHR23150:SF35">
    <property type="entry name" value="BLL6746 PROTEIN"/>
    <property type="match status" value="1"/>
</dbReference>
<keyword evidence="4" id="KW-1185">Reference proteome</keyword>
<dbReference type="InterPro" id="IPR042095">
    <property type="entry name" value="SUMF_sf"/>
</dbReference>
<protein>
    <recommendedName>
        <fullName evidence="2">Sulfatase-modifying factor enzyme-like domain-containing protein</fullName>
    </recommendedName>
</protein>
<reference evidence="3 4" key="1">
    <citation type="submission" date="2015-05" db="EMBL/GenBank/DDBJ databases">
        <title>Genome sequencing and analysis of members of genus Stenotrophomonas.</title>
        <authorList>
            <person name="Patil P.P."/>
            <person name="Midha S."/>
            <person name="Patil P.B."/>
        </authorList>
    </citation>
    <scope>NUCLEOTIDE SEQUENCE [LARGE SCALE GENOMIC DNA]</scope>
    <source>
        <strain evidence="3 4">DSM 12575</strain>
    </source>
</reference>
<dbReference type="InterPro" id="IPR005532">
    <property type="entry name" value="SUMF_dom"/>
</dbReference>
<accession>A0ABR5NI86</accession>
<dbReference type="SUPFAM" id="SSF56436">
    <property type="entry name" value="C-type lectin-like"/>
    <property type="match status" value="1"/>
</dbReference>
<proteinExistence type="predicted"/>
<dbReference type="EMBL" id="LDJG01000018">
    <property type="protein sequence ID" value="KRG56273.1"/>
    <property type="molecule type" value="Genomic_DNA"/>
</dbReference>
<dbReference type="Proteomes" id="UP000050902">
    <property type="component" value="Unassembled WGS sequence"/>
</dbReference>
<evidence type="ECO:0000259" key="2">
    <source>
        <dbReference type="Pfam" id="PF03781"/>
    </source>
</evidence>
<keyword evidence="1" id="KW-0732">Signal</keyword>
<feature type="domain" description="Sulfatase-modifying factor enzyme-like" evidence="2">
    <location>
        <begin position="40"/>
        <end position="286"/>
    </location>
</feature>
<comment type="caution">
    <text evidence="3">The sequence shown here is derived from an EMBL/GenBank/DDBJ whole genome shotgun (WGS) entry which is preliminary data.</text>
</comment>
<evidence type="ECO:0000256" key="1">
    <source>
        <dbReference type="SAM" id="SignalP"/>
    </source>
</evidence>
<evidence type="ECO:0000313" key="3">
    <source>
        <dbReference type="EMBL" id="KRG56273.1"/>
    </source>
</evidence>
<feature type="signal peptide" evidence="1">
    <location>
        <begin position="1"/>
        <end position="22"/>
    </location>
</feature>
<evidence type="ECO:0000313" key="4">
    <source>
        <dbReference type="Proteomes" id="UP000050902"/>
    </source>
</evidence>
<organism evidence="3 4">
    <name type="scientific">Stenotrophomonas nitritireducens</name>
    <dbReference type="NCBI Taxonomy" id="83617"/>
    <lineage>
        <taxon>Bacteria</taxon>
        <taxon>Pseudomonadati</taxon>
        <taxon>Pseudomonadota</taxon>
        <taxon>Gammaproteobacteria</taxon>
        <taxon>Lysobacterales</taxon>
        <taxon>Lysobacteraceae</taxon>
        <taxon>Stenotrophomonas</taxon>
    </lineage>
</organism>